<dbReference type="STRING" id="1513896.SAMN05660841_01149"/>
<dbReference type="OrthoDB" id="702555at2"/>
<evidence type="ECO:0000313" key="1">
    <source>
        <dbReference type="EMBL" id="SKB54846.1"/>
    </source>
</evidence>
<reference evidence="2" key="1">
    <citation type="submission" date="2017-02" db="EMBL/GenBank/DDBJ databases">
        <authorList>
            <person name="Varghese N."/>
            <person name="Submissions S."/>
        </authorList>
    </citation>
    <scope>NUCLEOTIDE SEQUENCE [LARGE SCALE GENOMIC DNA]</scope>
    <source>
        <strain evidence="2">DSM 24091</strain>
    </source>
</reference>
<organism evidence="1 2">
    <name type="scientific">Sphingobacterium nematocida</name>
    <dbReference type="NCBI Taxonomy" id="1513896"/>
    <lineage>
        <taxon>Bacteria</taxon>
        <taxon>Pseudomonadati</taxon>
        <taxon>Bacteroidota</taxon>
        <taxon>Sphingobacteriia</taxon>
        <taxon>Sphingobacteriales</taxon>
        <taxon>Sphingobacteriaceae</taxon>
        <taxon>Sphingobacterium</taxon>
    </lineage>
</organism>
<dbReference type="EMBL" id="FUZF01000003">
    <property type="protein sequence ID" value="SKB54846.1"/>
    <property type="molecule type" value="Genomic_DNA"/>
</dbReference>
<proteinExistence type="predicted"/>
<dbReference type="Proteomes" id="UP000190150">
    <property type="component" value="Unassembled WGS sequence"/>
</dbReference>
<gene>
    <name evidence="1" type="ORF">SAMN05660841_01149</name>
</gene>
<evidence type="ECO:0000313" key="2">
    <source>
        <dbReference type="Proteomes" id="UP000190150"/>
    </source>
</evidence>
<dbReference type="RefSeq" id="WP_079642044.1">
    <property type="nucleotide sequence ID" value="NZ_FUZF01000003.1"/>
</dbReference>
<sequence length="230" mass="27595">MEKIETGRNSYAGMMYSSDFVYWYTYLKRRIAKGWSSEELSFLLGKAPFYYNDFELMHVVGKFLQNERIMLDRIYQDSTVEPIMPVRESYETNEERLIRVNIEEGDFYREFELIVPWTFTPEQHYKEAGVWKSRKYTLPELTFKEWLINESLEMASDATIDIRHKLNRLLEKGELKEGRSAIELFQEVEFTGRHNLKLYPRHLKDGLYNLIKAGKVYVRNVNGRYVFFEV</sequence>
<name>A0A1T5C642_9SPHI</name>
<protein>
    <submittedName>
        <fullName evidence="1">Uncharacterized protein</fullName>
    </submittedName>
</protein>
<dbReference type="AlphaFoldDB" id="A0A1T5C642"/>
<keyword evidence="2" id="KW-1185">Reference proteome</keyword>
<accession>A0A1T5C642</accession>